<feature type="signal peptide" evidence="1">
    <location>
        <begin position="1"/>
        <end position="19"/>
    </location>
</feature>
<name>A0A840LC86_9BURK</name>
<gene>
    <name evidence="2" type="ORF">HNP55_004322</name>
</gene>
<evidence type="ECO:0000313" key="2">
    <source>
        <dbReference type="EMBL" id="MBB4845770.1"/>
    </source>
</evidence>
<dbReference type="AlphaFoldDB" id="A0A840LC86"/>
<dbReference type="EMBL" id="JACHLP010000011">
    <property type="protein sequence ID" value="MBB4845770.1"/>
    <property type="molecule type" value="Genomic_DNA"/>
</dbReference>
<accession>A0A840LC86</accession>
<keyword evidence="1" id="KW-0732">Signal</keyword>
<comment type="caution">
    <text evidence="2">The sequence shown here is derived from an EMBL/GenBank/DDBJ whole genome shotgun (WGS) entry which is preliminary data.</text>
</comment>
<proteinExistence type="predicted"/>
<sequence length="121" mass="13623">MKRQLATASLLMAGYLAQAQPTYLQDYPTLERVQFVQTCMREHPGPEFEMQSKCACMLDSLATELAYERYVQLSTEAKAISIGGERGGVLRDNEAVKDEIKQYRAQQARAEKACFLAPAKR</sequence>
<dbReference type="Proteomes" id="UP000562027">
    <property type="component" value="Unassembled WGS sequence"/>
</dbReference>
<feature type="chain" id="PRO_5032498589" evidence="1">
    <location>
        <begin position="20"/>
        <end position="121"/>
    </location>
</feature>
<keyword evidence="3" id="KW-1185">Reference proteome</keyword>
<protein>
    <submittedName>
        <fullName evidence="2">Uncharacterized protein</fullName>
    </submittedName>
</protein>
<reference evidence="2 3" key="1">
    <citation type="submission" date="2020-08" db="EMBL/GenBank/DDBJ databases">
        <title>Functional genomics of gut bacteria from endangered species of beetles.</title>
        <authorList>
            <person name="Carlos-Shanley C."/>
        </authorList>
    </citation>
    <scope>NUCLEOTIDE SEQUENCE [LARGE SCALE GENOMIC DNA]</scope>
    <source>
        <strain evidence="2 3">S00239</strain>
    </source>
</reference>
<organism evidence="2 3">
    <name type="scientific">Roseateles oligotrophus</name>
    <dbReference type="NCBI Taxonomy" id="1769250"/>
    <lineage>
        <taxon>Bacteria</taxon>
        <taxon>Pseudomonadati</taxon>
        <taxon>Pseudomonadota</taxon>
        <taxon>Betaproteobacteria</taxon>
        <taxon>Burkholderiales</taxon>
        <taxon>Sphaerotilaceae</taxon>
        <taxon>Roseateles</taxon>
    </lineage>
</organism>
<evidence type="ECO:0000256" key="1">
    <source>
        <dbReference type="SAM" id="SignalP"/>
    </source>
</evidence>
<dbReference type="RefSeq" id="WP_246448574.1">
    <property type="nucleotide sequence ID" value="NZ_JACHLP010000011.1"/>
</dbReference>
<evidence type="ECO:0000313" key="3">
    <source>
        <dbReference type="Proteomes" id="UP000562027"/>
    </source>
</evidence>